<evidence type="ECO:0000313" key="3">
    <source>
        <dbReference type="Proteomes" id="UP000008311"/>
    </source>
</evidence>
<gene>
    <name evidence="2" type="ORF">RCOM_0631610</name>
</gene>
<dbReference type="AlphaFoldDB" id="B9S0Z1"/>
<dbReference type="InParanoid" id="B9S0Z1"/>
<feature type="compositionally biased region" description="Basic and acidic residues" evidence="1">
    <location>
        <begin position="1"/>
        <end position="13"/>
    </location>
</feature>
<reference evidence="3" key="1">
    <citation type="journal article" date="2010" name="Nat. Biotechnol.">
        <title>Draft genome sequence of the oilseed species Ricinus communis.</title>
        <authorList>
            <person name="Chan A.P."/>
            <person name="Crabtree J."/>
            <person name="Zhao Q."/>
            <person name="Lorenzi H."/>
            <person name="Orvis J."/>
            <person name="Puiu D."/>
            <person name="Melake-Berhan A."/>
            <person name="Jones K.M."/>
            <person name="Redman J."/>
            <person name="Chen G."/>
            <person name="Cahoon E.B."/>
            <person name="Gedil M."/>
            <person name="Stanke M."/>
            <person name="Haas B.J."/>
            <person name="Wortman J.R."/>
            <person name="Fraser-Liggett C.M."/>
            <person name="Ravel J."/>
            <person name="Rabinowicz P.D."/>
        </authorList>
    </citation>
    <scope>NUCLEOTIDE SEQUENCE [LARGE SCALE GENOMIC DNA]</scope>
    <source>
        <strain evidence="3">cv. Hale</strain>
    </source>
</reference>
<proteinExistence type="predicted"/>
<name>B9S0Z1_RICCO</name>
<keyword evidence="3" id="KW-1185">Reference proteome</keyword>
<organism evidence="2 3">
    <name type="scientific">Ricinus communis</name>
    <name type="common">Castor bean</name>
    <dbReference type="NCBI Taxonomy" id="3988"/>
    <lineage>
        <taxon>Eukaryota</taxon>
        <taxon>Viridiplantae</taxon>
        <taxon>Streptophyta</taxon>
        <taxon>Embryophyta</taxon>
        <taxon>Tracheophyta</taxon>
        <taxon>Spermatophyta</taxon>
        <taxon>Magnoliopsida</taxon>
        <taxon>eudicotyledons</taxon>
        <taxon>Gunneridae</taxon>
        <taxon>Pentapetalae</taxon>
        <taxon>rosids</taxon>
        <taxon>fabids</taxon>
        <taxon>Malpighiales</taxon>
        <taxon>Euphorbiaceae</taxon>
        <taxon>Acalyphoideae</taxon>
        <taxon>Acalypheae</taxon>
        <taxon>Ricinus</taxon>
    </lineage>
</organism>
<sequence length="72" mass="7900">MHAADAQHSRHTVDVFSADPAVDAGSKKKNNTVNQSRPSSKKTHAADLAARRRTARTSRPSSKRKNNLFSKT</sequence>
<feature type="region of interest" description="Disordered" evidence="1">
    <location>
        <begin position="1"/>
        <end position="72"/>
    </location>
</feature>
<accession>B9S0Z1</accession>
<protein>
    <submittedName>
        <fullName evidence="2">Uncharacterized protein</fullName>
    </submittedName>
</protein>
<dbReference type="EMBL" id="EQ973842">
    <property type="protein sequence ID" value="EEF42633.1"/>
    <property type="molecule type" value="Genomic_DNA"/>
</dbReference>
<evidence type="ECO:0000313" key="2">
    <source>
        <dbReference type="EMBL" id="EEF42633.1"/>
    </source>
</evidence>
<dbReference type="Proteomes" id="UP000008311">
    <property type="component" value="Unassembled WGS sequence"/>
</dbReference>
<feature type="compositionally biased region" description="Basic residues" evidence="1">
    <location>
        <begin position="51"/>
        <end position="66"/>
    </location>
</feature>
<evidence type="ECO:0000256" key="1">
    <source>
        <dbReference type="SAM" id="MobiDB-lite"/>
    </source>
</evidence>